<feature type="compositionally biased region" description="Basic residues" evidence="1">
    <location>
        <begin position="55"/>
        <end position="65"/>
    </location>
</feature>
<dbReference type="EMBL" id="CP092877">
    <property type="protein sequence ID" value="UYV77633.1"/>
    <property type="molecule type" value="Genomic_DNA"/>
</dbReference>
<organism evidence="2 3">
    <name type="scientific">Cordylochernes scorpioides</name>
    <dbReference type="NCBI Taxonomy" id="51811"/>
    <lineage>
        <taxon>Eukaryota</taxon>
        <taxon>Metazoa</taxon>
        <taxon>Ecdysozoa</taxon>
        <taxon>Arthropoda</taxon>
        <taxon>Chelicerata</taxon>
        <taxon>Arachnida</taxon>
        <taxon>Pseudoscorpiones</taxon>
        <taxon>Cheliferoidea</taxon>
        <taxon>Chernetidae</taxon>
        <taxon>Cordylochernes</taxon>
    </lineage>
</organism>
<evidence type="ECO:0000313" key="2">
    <source>
        <dbReference type="EMBL" id="UYV77633.1"/>
    </source>
</evidence>
<keyword evidence="3" id="KW-1185">Reference proteome</keyword>
<sequence>MVQCLKNALKQQDVRAIFPIWEVSESSSRESSEAENRPGLGARLAVPRRAVKHALRQQHKRRKRNTAIGNLLTAPAQCGGSGGEVETVPSSSPCPSSPPTTRPPDHEGTPGLHPWLQFQVSPYIFNLYTEHIERLADLDKIEIENKEDLKDIIEKVKEERGCLDEVKRRIALGRHSMMKLDKIMEDKGISFKKKKRIVEALVFPLVTYGCEGWTRRK</sequence>
<reference evidence="2 3" key="1">
    <citation type="submission" date="2022-01" db="EMBL/GenBank/DDBJ databases">
        <title>A chromosomal length assembly of Cordylochernes scorpioides.</title>
        <authorList>
            <person name="Zeh D."/>
            <person name="Zeh J."/>
        </authorList>
    </citation>
    <scope>NUCLEOTIDE SEQUENCE [LARGE SCALE GENOMIC DNA]</scope>
    <source>
        <strain evidence="2">IN4F17</strain>
        <tissue evidence="2">Whole Body</tissue>
    </source>
</reference>
<name>A0ABY6L998_9ARAC</name>
<proteinExistence type="predicted"/>
<protein>
    <submittedName>
        <fullName evidence="2">Uncharacterized protein</fullName>
    </submittedName>
</protein>
<feature type="region of interest" description="Disordered" evidence="1">
    <location>
        <begin position="55"/>
        <end position="113"/>
    </location>
</feature>
<evidence type="ECO:0000313" key="3">
    <source>
        <dbReference type="Proteomes" id="UP001235939"/>
    </source>
</evidence>
<dbReference type="Proteomes" id="UP001235939">
    <property type="component" value="Chromosome 15"/>
</dbReference>
<gene>
    <name evidence="2" type="ORF">LAZ67_15001778</name>
</gene>
<evidence type="ECO:0000256" key="1">
    <source>
        <dbReference type="SAM" id="MobiDB-lite"/>
    </source>
</evidence>
<accession>A0ABY6L998</accession>